<evidence type="ECO:0000313" key="1">
    <source>
        <dbReference type="EMBL" id="MCU7616288.1"/>
    </source>
</evidence>
<dbReference type="SUPFAM" id="SSF53756">
    <property type="entry name" value="UDP-Glycosyltransferase/glycogen phosphorylase"/>
    <property type="match status" value="1"/>
</dbReference>
<sequence>MQNLLCFSHLSWNFVFQRPQHLLTRFSKQYQVFYFEEPRIGDSDMYIVDMQDGVSIVQLLVANHDDTTADRIKNLISQVLQEYNIENYVSWYYTPMALQFTDHLNPETIIYDSMDELSAFRFAPPQLLQLEEELFKKADVVFTGGNSLYQAKKNRHHNIHAMPSSIDKSHFGQARILQHEPEDQKSIGFPRLGFFGVVDERFDIELLREVSEKRPEWQFVIIGPVVKINQDDLPQASNIHYLGSKTYSELPQYIANWDIALILFALNESTEFISPTKTPEYLAAGKPVISTAIKDVVNPYGTAGLVQIIDDSESFISAAEKIFADTERDHWLRTVDHFLEDDSWDHTFNKMNMLINEVKTGNKQITNTQKQINHV</sequence>
<name>A0ABT2W232_9FLAO</name>
<proteinExistence type="predicted"/>
<reference evidence="2" key="1">
    <citation type="submission" date="2023-07" db="EMBL/GenBank/DDBJ databases">
        <title>Chryseobacterium sp. strain PBS4-4 Genome sequencing and assembly.</title>
        <authorList>
            <person name="Jung Y."/>
        </authorList>
    </citation>
    <scope>NUCLEOTIDE SEQUENCE [LARGE SCALE GENOMIC DNA]</scope>
    <source>
        <strain evidence="2">PBS4-4</strain>
    </source>
</reference>
<dbReference type="Pfam" id="PF13692">
    <property type="entry name" value="Glyco_trans_1_4"/>
    <property type="match status" value="1"/>
</dbReference>
<keyword evidence="2" id="KW-1185">Reference proteome</keyword>
<dbReference type="CDD" id="cd04950">
    <property type="entry name" value="GT4_TuaH-like"/>
    <property type="match status" value="1"/>
</dbReference>
<dbReference type="Proteomes" id="UP001208649">
    <property type="component" value="Unassembled WGS sequence"/>
</dbReference>
<dbReference type="PANTHER" id="PTHR12526:SF630">
    <property type="entry name" value="GLYCOSYLTRANSFERASE"/>
    <property type="match status" value="1"/>
</dbReference>
<evidence type="ECO:0000313" key="2">
    <source>
        <dbReference type="Proteomes" id="UP001208649"/>
    </source>
</evidence>
<dbReference type="EMBL" id="JAOTEM010000001">
    <property type="protein sequence ID" value="MCU7616288.1"/>
    <property type="molecule type" value="Genomic_DNA"/>
</dbReference>
<protein>
    <submittedName>
        <fullName evidence="1">Glycosyltransferase family 1 protein</fullName>
    </submittedName>
</protein>
<gene>
    <name evidence="1" type="ORF">NZ698_03700</name>
</gene>
<dbReference type="PANTHER" id="PTHR12526">
    <property type="entry name" value="GLYCOSYLTRANSFERASE"/>
    <property type="match status" value="1"/>
</dbReference>
<dbReference type="Gene3D" id="3.40.50.2000">
    <property type="entry name" value="Glycogen Phosphorylase B"/>
    <property type="match status" value="1"/>
</dbReference>
<organism evidence="1 2">
    <name type="scientific">Chryseobacterium edaphi</name>
    <dbReference type="NCBI Taxonomy" id="2976532"/>
    <lineage>
        <taxon>Bacteria</taxon>
        <taxon>Pseudomonadati</taxon>
        <taxon>Bacteroidota</taxon>
        <taxon>Flavobacteriia</taxon>
        <taxon>Flavobacteriales</taxon>
        <taxon>Weeksellaceae</taxon>
        <taxon>Chryseobacterium group</taxon>
        <taxon>Chryseobacterium</taxon>
    </lineage>
</organism>
<dbReference type="RefSeq" id="WP_263001740.1">
    <property type="nucleotide sequence ID" value="NZ_JAOTEM010000001.1"/>
</dbReference>
<comment type="caution">
    <text evidence="1">The sequence shown here is derived from an EMBL/GenBank/DDBJ whole genome shotgun (WGS) entry which is preliminary data.</text>
</comment>
<accession>A0ABT2W232</accession>